<dbReference type="InterPro" id="IPR036034">
    <property type="entry name" value="PDZ_sf"/>
</dbReference>
<dbReference type="SUPFAM" id="SSF50156">
    <property type="entry name" value="PDZ domain-like"/>
    <property type="match status" value="1"/>
</dbReference>
<dbReference type="PANTHER" id="PTHR47661">
    <property type="entry name" value="PHOSPHOGLUCAN PHOSPHATASE LSF1, CHLOROPLASTIC"/>
    <property type="match status" value="1"/>
</dbReference>
<dbReference type="EMBL" id="JAEHOE010000055">
    <property type="protein sequence ID" value="KAG2491231.1"/>
    <property type="molecule type" value="Genomic_DNA"/>
</dbReference>
<keyword evidence="2" id="KW-1185">Reference proteome</keyword>
<evidence type="ECO:0000313" key="1">
    <source>
        <dbReference type="EMBL" id="KAG2491231.1"/>
    </source>
</evidence>
<evidence type="ECO:0000313" key="2">
    <source>
        <dbReference type="Proteomes" id="UP000612055"/>
    </source>
</evidence>
<dbReference type="Gene3D" id="2.30.42.10">
    <property type="match status" value="1"/>
</dbReference>
<reference evidence="1" key="1">
    <citation type="journal article" date="2020" name="bioRxiv">
        <title>Comparative genomics of Chlamydomonas.</title>
        <authorList>
            <person name="Craig R.J."/>
            <person name="Hasan A.R."/>
            <person name="Ness R.W."/>
            <person name="Keightley P.D."/>
        </authorList>
    </citation>
    <scope>NUCLEOTIDE SEQUENCE</scope>
    <source>
        <strain evidence="1">CCAP 11/70</strain>
    </source>
</reference>
<protein>
    <recommendedName>
        <fullName evidence="3">PDZ domain-containing protein</fullName>
    </recommendedName>
</protein>
<dbReference type="PANTHER" id="PTHR47661:SF2">
    <property type="entry name" value="PHOSPHOGLUCAN PHOSPHATASE LSF1, CHLOROPLASTIC"/>
    <property type="match status" value="1"/>
</dbReference>
<dbReference type="Proteomes" id="UP000612055">
    <property type="component" value="Unassembled WGS sequence"/>
</dbReference>
<evidence type="ECO:0008006" key="3">
    <source>
        <dbReference type="Google" id="ProtNLM"/>
    </source>
</evidence>
<dbReference type="AlphaFoldDB" id="A0A836BW10"/>
<organism evidence="1 2">
    <name type="scientific">Edaphochlamys debaryana</name>
    <dbReference type="NCBI Taxonomy" id="47281"/>
    <lineage>
        <taxon>Eukaryota</taxon>
        <taxon>Viridiplantae</taxon>
        <taxon>Chlorophyta</taxon>
        <taxon>core chlorophytes</taxon>
        <taxon>Chlorophyceae</taxon>
        <taxon>CS clade</taxon>
        <taxon>Chlamydomonadales</taxon>
        <taxon>Chlamydomonadales incertae sedis</taxon>
        <taxon>Edaphochlamys</taxon>
    </lineage>
</organism>
<gene>
    <name evidence="1" type="ORF">HYH03_010439</name>
</gene>
<sequence>MAAIQARSLASVSAIASRRQLAAPARRRGALVRSAEASAPAAASTPAPAGLVRVTLRKPIGVVFEQSPSGGPVFVAEVTEGGAAAKSGRVVVGDVLSRCSAVVLKAGKEKQYENEGYGQRPYDNWEVIDFDCEGQDFKTCMSALRSNNERWGIRDITLVLRKP</sequence>
<comment type="caution">
    <text evidence="1">The sequence shown here is derived from an EMBL/GenBank/DDBJ whole genome shotgun (WGS) entry which is preliminary data.</text>
</comment>
<name>A0A836BW10_9CHLO</name>
<dbReference type="OrthoDB" id="273181at2759"/>
<accession>A0A836BW10</accession>
<proteinExistence type="predicted"/>